<feature type="domain" description="BAR" evidence="3">
    <location>
        <begin position="6"/>
        <end position="264"/>
    </location>
</feature>
<evidence type="ECO:0000259" key="3">
    <source>
        <dbReference type="PROSITE" id="PS51021"/>
    </source>
</evidence>
<dbReference type="GO" id="GO:0031097">
    <property type="term" value="C:medial cortex"/>
    <property type="evidence" value="ECO:0007669"/>
    <property type="project" value="TreeGrafter"/>
</dbReference>
<reference evidence="4 5" key="1">
    <citation type="submission" date="2018-02" db="EMBL/GenBank/DDBJ databases">
        <title>The genomes of Aspergillus section Nigri reveals drivers in fungal speciation.</title>
        <authorList>
            <consortium name="DOE Joint Genome Institute"/>
            <person name="Vesth T.C."/>
            <person name="Nybo J."/>
            <person name="Theobald S."/>
            <person name="Brandl J."/>
            <person name="Frisvad J.C."/>
            <person name="Nielsen K.F."/>
            <person name="Lyhne E.K."/>
            <person name="Kogle M.E."/>
            <person name="Kuo A."/>
            <person name="Riley R."/>
            <person name="Clum A."/>
            <person name="Nolan M."/>
            <person name="Lipzen A."/>
            <person name="Salamov A."/>
            <person name="Henrissat B."/>
            <person name="Wiebenga A."/>
            <person name="De vries R.P."/>
            <person name="Grigoriev I.V."/>
            <person name="Mortensen U.H."/>
            <person name="Andersen M.R."/>
            <person name="Baker S.E."/>
        </authorList>
    </citation>
    <scope>NUCLEOTIDE SEQUENCE [LARGE SCALE GENOMIC DNA]</scope>
    <source>
        <strain evidence="4 5">CBS 707.79</strain>
    </source>
</reference>
<feature type="region of interest" description="Disordered" evidence="2">
    <location>
        <begin position="279"/>
        <end position="317"/>
    </location>
</feature>
<dbReference type="PANTHER" id="PTHR47174">
    <property type="entry name" value="BRIDGING INTEGRATOR 3"/>
    <property type="match status" value="1"/>
</dbReference>
<proteinExistence type="predicted"/>
<dbReference type="PANTHER" id="PTHR47174:SF2">
    <property type="entry name" value="SH3 DOMAIN SIGNALLING PROTEIN (AFU_ORTHOLOGUE AFUA_5G07670)"/>
    <property type="match status" value="1"/>
</dbReference>
<feature type="non-terminal residue" evidence="4">
    <location>
        <position position="317"/>
    </location>
</feature>
<dbReference type="InterPro" id="IPR027267">
    <property type="entry name" value="AH/BAR_dom_sf"/>
</dbReference>
<dbReference type="GO" id="GO:0097320">
    <property type="term" value="P:plasma membrane tubulation"/>
    <property type="evidence" value="ECO:0007669"/>
    <property type="project" value="TreeGrafter"/>
</dbReference>
<dbReference type="GO" id="GO:0008289">
    <property type="term" value="F:lipid binding"/>
    <property type="evidence" value="ECO:0007669"/>
    <property type="project" value="TreeGrafter"/>
</dbReference>
<dbReference type="InterPro" id="IPR004148">
    <property type="entry name" value="BAR_dom"/>
</dbReference>
<feature type="compositionally biased region" description="Polar residues" evidence="2">
    <location>
        <begin position="303"/>
        <end position="317"/>
    </location>
</feature>
<keyword evidence="5" id="KW-1185">Reference proteome</keyword>
<evidence type="ECO:0000313" key="5">
    <source>
        <dbReference type="Proteomes" id="UP000247810"/>
    </source>
</evidence>
<dbReference type="VEuPathDB" id="FungiDB:BO71DRAFT_311190"/>
<dbReference type="STRING" id="1448320.A0A319D7K5"/>
<evidence type="ECO:0000256" key="2">
    <source>
        <dbReference type="SAM" id="MobiDB-lite"/>
    </source>
</evidence>
<organism evidence="4 5">
    <name type="scientific">Aspergillus ellipticus CBS 707.79</name>
    <dbReference type="NCBI Taxonomy" id="1448320"/>
    <lineage>
        <taxon>Eukaryota</taxon>
        <taxon>Fungi</taxon>
        <taxon>Dikarya</taxon>
        <taxon>Ascomycota</taxon>
        <taxon>Pezizomycotina</taxon>
        <taxon>Eurotiomycetes</taxon>
        <taxon>Eurotiomycetidae</taxon>
        <taxon>Eurotiales</taxon>
        <taxon>Aspergillaceae</taxon>
        <taxon>Aspergillus</taxon>
        <taxon>Aspergillus subgen. Circumdati</taxon>
    </lineage>
</organism>
<sequence length="317" mass="36235">MHSMQRQFGRLMKRSADESQVSILLKDFEEADKILGRIVDSTSAWRDAWSSLLSYQTRMLAEFEGLYAPILGATDGPAEKHGVPTPEETLARTNRLHDQYEELRREMMDELAGIDGRIIRPAAQAKEFIQPVKKTIKRRDDRKLDFERYQSRVDNYNKKPWRSDRDNAALAKAENDLERAIEEYHAADDRLRECLPPLIAATFSLLPQILAAQIEIQNSMLANYYTVVLNYSQDEGFPTEPPPTEQIIQDWEHACLPIQQDIEEFGCVINGRTVMMSEVPDDQRTPRILSRPSFARSSSRPATQGSSYARSSSRPAT</sequence>
<dbReference type="Pfam" id="PF03114">
    <property type="entry name" value="BAR"/>
    <property type="match status" value="1"/>
</dbReference>
<dbReference type="InterPro" id="IPR046982">
    <property type="entry name" value="BIN3/RVS161-like"/>
</dbReference>
<dbReference type="PROSITE" id="PS51021">
    <property type="entry name" value="BAR"/>
    <property type="match status" value="1"/>
</dbReference>
<dbReference type="CDD" id="cd07599">
    <property type="entry name" value="BAR_Rvs167p"/>
    <property type="match status" value="1"/>
</dbReference>
<feature type="coiled-coil region" evidence="1">
    <location>
        <begin position="163"/>
        <end position="190"/>
    </location>
</feature>
<protein>
    <recommendedName>
        <fullName evidence="3">BAR domain-containing protein</fullName>
    </recommendedName>
</protein>
<name>A0A319D7K5_9EURO</name>
<evidence type="ECO:0000313" key="4">
    <source>
        <dbReference type="EMBL" id="PYH93209.1"/>
    </source>
</evidence>
<dbReference type="GO" id="GO:0051666">
    <property type="term" value="P:actin cortical patch localization"/>
    <property type="evidence" value="ECO:0007669"/>
    <property type="project" value="InterPro"/>
</dbReference>
<dbReference type="GO" id="GO:0030479">
    <property type="term" value="C:actin cortical patch"/>
    <property type="evidence" value="ECO:0007669"/>
    <property type="project" value="TreeGrafter"/>
</dbReference>
<dbReference type="Proteomes" id="UP000247810">
    <property type="component" value="Unassembled WGS sequence"/>
</dbReference>
<feature type="compositionally biased region" description="Low complexity" evidence="2">
    <location>
        <begin position="290"/>
        <end position="302"/>
    </location>
</feature>
<dbReference type="GO" id="GO:0006897">
    <property type="term" value="P:endocytosis"/>
    <property type="evidence" value="ECO:0007669"/>
    <property type="project" value="InterPro"/>
</dbReference>
<dbReference type="SUPFAM" id="SSF103657">
    <property type="entry name" value="BAR/IMD domain-like"/>
    <property type="match status" value="1"/>
</dbReference>
<keyword evidence="1" id="KW-0175">Coiled coil</keyword>
<dbReference type="AlphaFoldDB" id="A0A319D7K5"/>
<evidence type="ECO:0000256" key="1">
    <source>
        <dbReference type="SAM" id="Coils"/>
    </source>
</evidence>
<dbReference type="EMBL" id="KZ825898">
    <property type="protein sequence ID" value="PYH93209.1"/>
    <property type="molecule type" value="Genomic_DNA"/>
</dbReference>
<dbReference type="OrthoDB" id="10255128at2759"/>
<dbReference type="Gene3D" id="1.20.1270.60">
    <property type="entry name" value="Arfaptin homology (AH) domain/BAR domain"/>
    <property type="match status" value="1"/>
</dbReference>
<gene>
    <name evidence="4" type="ORF">BO71DRAFT_311190</name>
</gene>
<dbReference type="GO" id="GO:0043332">
    <property type="term" value="C:mating projection tip"/>
    <property type="evidence" value="ECO:0007669"/>
    <property type="project" value="TreeGrafter"/>
</dbReference>
<dbReference type="GO" id="GO:1990528">
    <property type="term" value="C:Rvs161p-Rvs167p complex"/>
    <property type="evidence" value="ECO:0007669"/>
    <property type="project" value="TreeGrafter"/>
</dbReference>
<accession>A0A319D7K5</accession>